<evidence type="ECO:0000313" key="5">
    <source>
        <dbReference type="Proteomes" id="UP000807025"/>
    </source>
</evidence>
<evidence type="ECO:0000313" key="4">
    <source>
        <dbReference type="EMBL" id="KAF9498088.1"/>
    </source>
</evidence>
<dbReference type="InterPro" id="IPR002164">
    <property type="entry name" value="NAP_family"/>
</dbReference>
<evidence type="ECO:0000256" key="3">
    <source>
        <dbReference type="SAM" id="MobiDB-lite"/>
    </source>
</evidence>
<name>A0A9P6A3A8_PLEER</name>
<gene>
    <name evidence="4" type="ORF">BDN71DRAFT_1504214</name>
</gene>
<keyword evidence="5" id="KW-1185">Reference proteome</keyword>
<dbReference type="Pfam" id="PF00956">
    <property type="entry name" value="NAP"/>
    <property type="match status" value="1"/>
</dbReference>
<dbReference type="GO" id="GO:0006334">
    <property type="term" value="P:nucleosome assembly"/>
    <property type="evidence" value="ECO:0007669"/>
    <property type="project" value="InterPro"/>
</dbReference>
<accession>A0A9P6A3A8</accession>
<dbReference type="OrthoDB" id="19419at2759"/>
<dbReference type="PANTHER" id="PTHR11875">
    <property type="entry name" value="TESTIS-SPECIFIC Y-ENCODED PROTEIN"/>
    <property type="match status" value="1"/>
</dbReference>
<dbReference type="AlphaFoldDB" id="A0A9P6A3A8"/>
<dbReference type="Proteomes" id="UP000807025">
    <property type="component" value="Unassembled WGS sequence"/>
</dbReference>
<reference evidence="4" key="1">
    <citation type="submission" date="2020-11" db="EMBL/GenBank/DDBJ databases">
        <authorList>
            <consortium name="DOE Joint Genome Institute"/>
            <person name="Ahrendt S."/>
            <person name="Riley R."/>
            <person name="Andreopoulos W."/>
            <person name="Labutti K."/>
            <person name="Pangilinan J."/>
            <person name="Ruiz-Duenas F.J."/>
            <person name="Barrasa J.M."/>
            <person name="Sanchez-Garcia M."/>
            <person name="Camarero S."/>
            <person name="Miyauchi S."/>
            <person name="Serrano A."/>
            <person name="Linde D."/>
            <person name="Babiker R."/>
            <person name="Drula E."/>
            <person name="Ayuso-Fernandez I."/>
            <person name="Pacheco R."/>
            <person name="Padilla G."/>
            <person name="Ferreira P."/>
            <person name="Barriuso J."/>
            <person name="Kellner H."/>
            <person name="Castanera R."/>
            <person name="Alfaro M."/>
            <person name="Ramirez L."/>
            <person name="Pisabarro A.G."/>
            <person name="Kuo A."/>
            <person name="Tritt A."/>
            <person name="Lipzen A."/>
            <person name="He G."/>
            <person name="Yan M."/>
            <person name="Ng V."/>
            <person name="Cullen D."/>
            <person name="Martin F."/>
            <person name="Rosso M.-N."/>
            <person name="Henrissat B."/>
            <person name="Hibbett D."/>
            <person name="Martinez A.T."/>
            <person name="Grigoriev I.V."/>
        </authorList>
    </citation>
    <scope>NUCLEOTIDE SEQUENCE</scope>
    <source>
        <strain evidence="4">ATCC 90797</strain>
    </source>
</reference>
<protein>
    <recommendedName>
        <fullName evidence="6">Protein SET</fullName>
    </recommendedName>
</protein>
<feature type="compositionally biased region" description="Basic and acidic residues" evidence="3">
    <location>
        <begin position="1"/>
        <end position="16"/>
    </location>
</feature>
<evidence type="ECO:0008006" key="6">
    <source>
        <dbReference type="Google" id="ProtNLM"/>
    </source>
</evidence>
<comment type="caution">
    <text evidence="4">The sequence shown here is derived from an EMBL/GenBank/DDBJ whole genome shotgun (WGS) entry which is preliminary data.</text>
</comment>
<proteinExistence type="inferred from homology"/>
<organism evidence="4 5">
    <name type="scientific">Pleurotus eryngii</name>
    <name type="common">Boletus of the steppes</name>
    <dbReference type="NCBI Taxonomy" id="5323"/>
    <lineage>
        <taxon>Eukaryota</taxon>
        <taxon>Fungi</taxon>
        <taxon>Dikarya</taxon>
        <taxon>Basidiomycota</taxon>
        <taxon>Agaricomycotina</taxon>
        <taxon>Agaricomycetes</taxon>
        <taxon>Agaricomycetidae</taxon>
        <taxon>Agaricales</taxon>
        <taxon>Pleurotineae</taxon>
        <taxon>Pleurotaceae</taxon>
        <taxon>Pleurotus</taxon>
    </lineage>
</organism>
<sequence length="268" mass="30557">MAGIKRDSSGADEEKGGPLQDVELSDEDAKKLTACRNPLPGLNWPLVSSFNASLVDAAYAKRREIVKSIPKFWPVALMNNEMVAVHIQHSADQLALSYLEDLWVERDKAEPRCYTIEFYFKENPYFSDSVLKKEYKYVPPPAAADETPDEDGITESSLDFSWQRDVSISAIKINWKDDSKNLTKLYPREKDEDDDIPADPGSFFNYFEHEEDSFETGMVIANEIFPEAIEYFLGTAEGQEDDSEDEDSEDDDAEEIDLEKPRTKKRKV</sequence>
<evidence type="ECO:0000256" key="2">
    <source>
        <dbReference type="RuleBase" id="RU003876"/>
    </source>
</evidence>
<feature type="compositionally biased region" description="Acidic residues" evidence="3">
    <location>
        <begin position="238"/>
        <end position="257"/>
    </location>
</feature>
<dbReference type="InterPro" id="IPR037231">
    <property type="entry name" value="NAP-like_sf"/>
</dbReference>
<feature type="region of interest" description="Disordered" evidence="3">
    <location>
        <begin position="232"/>
        <end position="268"/>
    </location>
</feature>
<dbReference type="EMBL" id="MU154539">
    <property type="protein sequence ID" value="KAF9498088.1"/>
    <property type="molecule type" value="Genomic_DNA"/>
</dbReference>
<dbReference type="SUPFAM" id="SSF143113">
    <property type="entry name" value="NAP-like"/>
    <property type="match status" value="1"/>
</dbReference>
<comment type="similarity">
    <text evidence="1 2">Belongs to the nucleosome assembly protein (NAP) family.</text>
</comment>
<evidence type="ECO:0000256" key="1">
    <source>
        <dbReference type="ARBA" id="ARBA00009947"/>
    </source>
</evidence>
<dbReference type="Gene3D" id="3.30.1120.90">
    <property type="entry name" value="Nucleosome assembly protein"/>
    <property type="match status" value="1"/>
</dbReference>
<dbReference type="GO" id="GO:0005634">
    <property type="term" value="C:nucleus"/>
    <property type="evidence" value="ECO:0007669"/>
    <property type="project" value="InterPro"/>
</dbReference>
<feature type="region of interest" description="Disordered" evidence="3">
    <location>
        <begin position="1"/>
        <end position="25"/>
    </location>
</feature>